<dbReference type="SUPFAM" id="SSF46689">
    <property type="entry name" value="Homeodomain-like"/>
    <property type="match status" value="1"/>
</dbReference>
<evidence type="ECO:0000259" key="3">
    <source>
        <dbReference type="PROSITE" id="PS50977"/>
    </source>
</evidence>
<accession>A0A1M7A5M9</accession>
<dbReference type="Proteomes" id="UP000184386">
    <property type="component" value="Unassembled WGS sequence"/>
</dbReference>
<dbReference type="PANTHER" id="PTHR43479:SF11">
    <property type="entry name" value="ACREF_ENVCD OPERON REPRESSOR-RELATED"/>
    <property type="match status" value="1"/>
</dbReference>
<keyword evidence="5" id="KW-1185">Reference proteome</keyword>
<reference evidence="4 5" key="1">
    <citation type="submission" date="2016-11" db="EMBL/GenBank/DDBJ databases">
        <authorList>
            <person name="Jaros S."/>
            <person name="Januszkiewicz K."/>
            <person name="Wedrychowicz H."/>
        </authorList>
    </citation>
    <scope>NUCLEOTIDE SEQUENCE [LARGE SCALE GENOMIC DNA]</scope>
    <source>
        <strain evidence="4 5">DSM 15929</strain>
    </source>
</reference>
<evidence type="ECO:0000256" key="2">
    <source>
        <dbReference type="PROSITE-ProRule" id="PRU00335"/>
    </source>
</evidence>
<evidence type="ECO:0000256" key="1">
    <source>
        <dbReference type="ARBA" id="ARBA00023125"/>
    </source>
</evidence>
<feature type="domain" description="HTH tetR-type" evidence="3">
    <location>
        <begin position="12"/>
        <end position="72"/>
    </location>
</feature>
<keyword evidence="1 2" id="KW-0238">DNA-binding</keyword>
<sequence length="181" mass="21071">MTGKKRNLNKNSFSKECLFTALLHLLGKKTLCNVTVSELAQESGVSRSTFYRNYDSVLDVVQDYLTLYPFGTVDENFAKPALYNFKERIYDSLTALKENKILLDRLMEAHLEIMIYNNFDKLIKGLCRERAYDLGYRSEYELTAFSGMYFAICYKWISEGMKESVEEMTAISYDVLNNFPR</sequence>
<dbReference type="RefSeq" id="WP_073279571.1">
    <property type="nucleotide sequence ID" value="NZ_FRAC01000031.1"/>
</dbReference>
<dbReference type="AlphaFoldDB" id="A0A1M7A5M9"/>
<dbReference type="EMBL" id="FRAC01000031">
    <property type="protein sequence ID" value="SHL37969.1"/>
    <property type="molecule type" value="Genomic_DNA"/>
</dbReference>
<dbReference type="GO" id="GO:0003677">
    <property type="term" value="F:DNA binding"/>
    <property type="evidence" value="ECO:0007669"/>
    <property type="project" value="UniProtKB-UniRule"/>
</dbReference>
<evidence type="ECO:0000313" key="4">
    <source>
        <dbReference type="EMBL" id="SHL37969.1"/>
    </source>
</evidence>
<dbReference type="InterPro" id="IPR050624">
    <property type="entry name" value="HTH-type_Tx_Regulator"/>
</dbReference>
<feature type="DNA-binding region" description="H-T-H motif" evidence="2">
    <location>
        <begin position="35"/>
        <end position="54"/>
    </location>
</feature>
<organism evidence="4 5">
    <name type="scientific">Anaerocolumna jejuensis DSM 15929</name>
    <dbReference type="NCBI Taxonomy" id="1121322"/>
    <lineage>
        <taxon>Bacteria</taxon>
        <taxon>Bacillati</taxon>
        <taxon>Bacillota</taxon>
        <taxon>Clostridia</taxon>
        <taxon>Lachnospirales</taxon>
        <taxon>Lachnospiraceae</taxon>
        <taxon>Anaerocolumna</taxon>
    </lineage>
</organism>
<dbReference type="PROSITE" id="PS50977">
    <property type="entry name" value="HTH_TETR_2"/>
    <property type="match status" value="1"/>
</dbReference>
<proteinExistence type="predicted"/>
<gene>
    <name evidence="4" type="ORF">SAMN02745136_04756</name>
</gene>
<dbReference type="InterPro" id="IPR001647">
    <property type="entry name" value="HTH_TetR"/>
</dbReference>
<dbReference type="PANTHER" id="PTHR43479">
    <property type="entry name" value="ACREF/ENVCD OPERON REPRESSOR-RELATED"/>
    <property type="match status" value="1"/>
</dbReference>
<dbReference type="InterPro" id="IPR009057">
    <property type="entry name" value="Homeodomain-like_sf"/>
</dbReference>
<protein>
    <submittedName>
        <fullName evidence="4">Transcriptional regulator, TetR family</fullName>
    </submittedName>
</protein>
<dbReference type="STRING" id="1121322.SAMN02745136_04756"/>
<evidence type="ECO:0000313" key="5">
    <source>
        <dbReference type="Proteomes" id="UP000184386"/>
    </source>
</evidence>
<dbReference type="Gene3D" id="1.10.357.10">
    <property type="entry name" value="Tetracycline Repressor, domain 2"/>
    <property type="match status" value="1"/>
</dbReference>
<name>A0A1M7A5M9_9FIRM</name>